<comment type="similarity">
    <text evidence="1">Belongs to the Skp family.</text>
</comment>
<dbReference type="Proteomes" id="UP000056252">
    <property type="component" value="Chromosome"/>
</dbReference>
<evidence type="ECO:0000256" key="1">
    <source>
        <dbReference type="ARBA" id="ARBA00009091"/>
    </source>
</evidence>
<evidence type="ECO:0000313" key="4">
    <source>
        <dbReference type="EMBL" id="ALO47729.1"/>
    </source>
</evidence>
<dbReference type="KEGG" id="peo:AS203_00260"/>
<dbReference type="GO" id="GO:0051082">
    <property type="term" value="F:unfolded protein binding"/>
    <property type="evidence" value="ECO:0007669"/>
    <property type="project" value="InterPro"/>
</dbReference>
<protein>
    <recommendedName>
        <fullName evidence="6">Cationic outer membrane protein OmpH</fullName>
    </recommendedName>
</protein>
<name>A0A0S2KHD6_9BACT</name>
<gene>
    <name evidence="4" type="ORF">AS203_00260</name>
</gene>
<dbReference type="Gene3D" id="3.30.910.20">
    <property type="entry name" value="Skp domain"/>
    <property type="match status" value="1"/>
</dbReference>
<dbReference type="SMART" id="SM00935">
    <property type="entry name" value="OmpH"/>
    <property type="match status" value="1"/>
</dbReference>
<dbReference type="RefSeq" id="WP_025065478.1">
    <property type="nucleotide sequence ID" value="NZ_CP013195.1"/>
</dbReference>
<dbReference type="InterPro" id="IPR005632">
    <property type="entry name" value="Chaperone_Skp"/>
</dbReference>
<feature type="chain" id="PRO_5006601712" description="Cationic outer membrane protein OmpH" evidence="3">
    <location>
        <begin position="20"/>
        <end position="170"/>
    </location>
</feature>
<feature type="signal peptide" evidence="3">
    <location>
        <begin position="1"/>
        <end position="19"/>
    </location>
</feature>
<evidence type="ECO:0000313" key="5">
    <source>
        <dbReference type="Proteomes" id="UP000056252"/>
    </source>
</evidence>
<dbReference type="eggNOG" id="COG2825">
    <property type="taxonomic scope" value="Bacteria"/>
</dbReference>
<organism evidence="4 5">
    <name type="scientific">Hoylesella enoeca</name>
    <dbReference type="NCBI Taxonomy" id="76123"/>
    <lineage>
        <taxon>Bacteria</taxon>
        <taxon>Pseudomonadati</taxon>
        <taxon>Bacteroidota</taxon>
        <taxon>Bacteroidia</taxon>
        <taxon>Bacteroidales</taxon>
        <taxon>Prevotellaceae</taxon>
        <taxon>Hoylesella</taxon>
    </lineage>
</organism>
<reference evidence="5" key="1">
    <citation type="submission" date="2015-11" db="EMBL/GenBank/DDBJ databases">
        <authorList>
            <person name="Holder M.E."/>
            <person name="Ajami N.J."/>
            <person name="Petrosino J.F."/>
        </authorList>
    </citation>
    <scope>NUCLEOTIDE SEQUENCE [LARGE SCALE GENOMIC DNA]</scope>
    <source>
        <strain evidence="5">F0113</strain>
    </source>
</reference>
<dbReference type="PANTHER" id="PTHR35089">
    <property type="entry name" value="CHAPERONE PROTEIN SKP"/>
    <property type="match status" value="1"/>
</dbReference>
<evidence type="ECO:0000256" key="2">
    <source>
        <dbReference type="ARBA" id="ARBA00022729"/>
    </source>
</evidence>
<dbReference type="STRING" id="76123.AS203_00260"/>
<dbReference type="SUPFAM" id="SSF111384">
    <property type="entry name" value="OmpH-like"/>
    <property type="match status" value="1"/>
</dbReference>
<dbReference type="PANTHER" id="PTHR35089:SF1">
    <property type="entry name" value="CHAPERONE PROTEIN SKP"/>
    <property type="match status" value="1"/>
</dbReference>
<dbReference type="AlphaFoldDB" id="A0A0S2KHD6"/>
<evidence type="ECO:0000256" key="3">
    <source>
        <dbReference type="SAM" id="SignalP"/>
    </source>
</evidence>
<dbReference type="GO" id="GO:0050821">
    <property type="term" value="P:protein stabilization"/>
    <property type="evidence" value="ECO:0007669"/>
    <property type="project" value="TreeGrafter"/>
</dbReference>
<dbReference type="Pfam" id="PF03938">
    <property type="entry name" value="OmpH"/>
    <property type="match status" value="1"/>
</dbReference>
<keyword evidence="2 3" id="KW-0732">Signal</keyword>
<sequence length="170" mass="19430">MKKLVLFLLFAALSFAAEAQSQSFRFGYFSYQEALKAMPGYTIAQRHLDELKTKYDAETKRAEDEFNKKYEEFLDGQRDFAPSIRNKRQAELMDLMARNVAFKAEAKRLMDKATMDAYAPLKAQLTATVQRIGRDKGYAFVLNTDNDTTPYINPMLGDDISVAVREAVTR</sequence>
<keyword evidence="5" id="KW-1185">Reference proteome</keyword>
<proteinExistence type="inferred from homology"/>
<dbReference type="EMBL" id="CP013195">
    <property type="protein sequence ID" value="ALO47729.1"/>
    <property type="molecule type" value="Genomic_DNA"/>
</dbReference>
<accession>A0A0S2KHD6</accession>
<dbReference type="GO" id="GO:0005829">
    <property type="term" value="C:cytosol"/>
    <property type="evidence" value="ECO:0007669"/>
    <property type="project" value="TreeGrafter"/>
</dbReference>
<evidence type="ECO:0008006" key="6">
    <source>
        <dbReference type="Google" id="ProtNLM"/>
    </source>
</evidence>
<dbReference type="OrthoDB" id="1081275at2"/>
<dbReference type="InterPro" id="IPR024930">
    <property type="entry name" value="Skp_dom_sf"/>
</dbReference>